<feature type="domain" description="FAD dependent oxidoreductase" evidence="2">
    <location>
        <begin position="113"/>
        <end position="312"/>
    </location>
</feature>
<dbReference type="GO" id="GO:0016491">
    <property type="term" value="F:oxidoreductase activity"/>
    <property type="evidence" value="ECO:0007669"/>
    <property type="project" value="UniProtKB-KW"/>
</dbReference>
<dbReference type="Pfam" id="PF01266">
    <property type="entry name" value="DAO"/>
    <property type="match status" value="2"/>
</dbReference>
<keyword evidence="1" id="KW-0560">Oxidoreductase</keyword>
<gene>
    <name evidence="3" type="ORF">G7Y85_16000</name>
</gene>
<comment type="caution">
    <text evidence="3">The sequence shown here is derived from an EMBL/GenBank/DDBJ whole genome shotgun (WGS) entry which is preliminary data.</text>
</comment>
<dbReference type="Gene3D" id="3.50.50.60">
    <property type="entry name" value="FAD/NAD(P)-binding domain"/>
    <property type="match status" value="2"/>
</dbReference>
<proteinExistence type="predicted"/>
<dbReference type="AlphaFoldDB" id="A0A6M2BUJ8"/>
<sequence>MSPGKAVGGERFDVVIVGGGVIGMACAEALTREPGLRVCIVEKGDLGRGASWAGGGLLSPLPPDQCPDAIRPLLEESLALYPEWCERLQRESGIDPEYWVCGGDYHKADGTHIEYPQMAQVRNPRLMKALAETLRRRRVTVLEQTAVAGWLISDNVLRGVRTARGNIGCERAVLAAGAWSSRLGVSGISPIKGQMLLLAAEPGTLPRPRIGDDVYLIPRRDGCILVGSTLEDCGFDCVPTPEVRVLLRERALRLWPALEALPLLAHWAGLRPHCKDEKPILGPSADCRGLFVATGHFRIGITLAPASAARIVDYLTF</sequence>
<accession>A0A6M2BUJ8</accession>
<dbReference type="PROSITE" id="PS51257">
    <property type="entry name" value="PROKAR_LIPOPROTEIN"/>
    <property type="match status" value="1"/>
</dbReference>
<protein>
    <submittedName>
        <fullName evidence="3">FAD-dependent oxidoreductase</fullName>
    </submittedName>
</protein>
<keyword evidence="4" id="KW-1185">Reference proteome</keyword>
<feature type="domain" description="FAD dependent oxidoreductase" evidence="2">
    <location>
        <begin position="13"/>
        <end position="103"/>
    </location>
</feature>
<dbReference type="InterPro" id="IPR006076">
    <property type="entry name" value="FAD-dep_OxRdtase"/>
</dbReference>
<reference evidence="3 4" key="1">
    <citation type="journal article" date="2014" name="Int. J. Syst. Evol. Microbiol.">
        <title>Solimonas terrae sp. nov., isolated from soil.</title>
        <authorList>
            <person name="Kim S.J."/>
            <person name="Moon J.Y."/>
            <person name="Weon H.Y."/>
            <person name="Ahn J.H."/>
            <person name="Chen W.M."/>
            <person name="Kwon S.W."/>
        </authorList>
    </citation>
    <scope>NUCLEOTIDE SEQUENCE [LARGE SCALE GENOMIC DNA]</scope>
    <source>
        <strain evidence="3 4">KIS83-12</strain>
    </source>
</reference>
<dbReference type="SUPFAM" id="SSF51905">
    <property type="entry name" value="FAD/NAD(P)-binding domain"/>
    <property type="match status" value="1"/>
</dbReference>
<evidence type="ECO:0000313" key="4">
    <source>
        <dbReference type="Proteomes" id="UP000472676"/>
    </source>
</evidence>
<name>A0A6M2BUJ8_9GAMM</name>
<evidence type="ECO:0000313" key="3">
    <source>
        <dbReference type="EMBL" id="NGY06276.1"/>
    </source>
</evidence>
<dbReference type="RefSeq" id="WP_166259450.1">
    <property type="nucleotide sequence ID" value="NZ_JAAMOW010000008.1"/>
</dbReference>
<organism evidence="3 4">
    <name type="scientific">Solimonas terrae</name>
    <dbReference type="NCBI Taxonomy" id="1396819"/>
    <lineage>
        <taxon>Bacteria</taxon>
        <taxon>Pseudomonadati</taxon>
        <taxon>Pseudomonadota</taxon>
        <taxon>Gammaproteobacteria</taxon>
        <taxon>Nevskiales</taxon>
        <taxon>Nevskiaceae</taxon>
        <taxon>Solimonas</taxon>
    </lineage>
</organism>
<dbReference type="EMBL" id="JAAMOW010000008">
    <property type="protein sequence ID" value="NGY06276.1"/>
    <property type="molecule type" value="Genomic_DNA"/>
</dbReference>
<evidence type="ECO:0000259" key="2">
    <source>
        <dbReference type="Pfam" id="PF01266"/>
    </source>
</evidence>
<dbReference type="SUPFAM" id="SSF54373">
    <property type="entry name" value="FAD-linked reductases, C-terminal domain"/>
    <property type="match status" value="1"/>
</dbReference>
<dbReference type="Gene3D" id="3.30.9.10">
    <property type="entry name" value="D-Amino Acid Oxidase, subunit A, domain 2"/>
    <property type="match status" value="1"/>
</dbReference>
<dbReference type="InterPro" id="IPR036188">
    <property type="entry name" value="FAD/NAD-bd_sf"/>
</dbReference>
<dbReference type="GO" id="GO:0005737">
    <property type="term" value="C:cytoplasm"/>
    <property type="evidence" value="ECO:0007669"/>
    <property type="project" value="TreeGrafter"/>
</dbReference>
<dbReference type="Proteomes" id="UP000472676">
    <property type="component" value="Unassembled WGS sequence"/>
</dbReference>
<evidence type="ECO:0000256" key="1">
    <source>
        <dbReference type="ARBA" id="ARBA00023002"/>
    </source>
</evidence>
<dbReference type="PANTHER" id="PTHR13847:SF289">
    <property type="entry name" value="GLYCINE OXIDASE"/>
    <property type="match status" value="1"/>
</dbReference>
<dbReference type="PANTHER" id="PTHR13847">
    <property type="entry name" value="SARCOSINE DEHYDROGENASE-RELATED"/>
    <property type="match status" value="1"/>
</dbReference>